<proteinExistence type="predicted"/>
<organism evidence="1 2">
    <name type="scientific">Larimichthys crocea</name>
    <name type="common">Large yellow croaker</name>
    <name type="synonym">Pseudosciaena crocea</name>
    <dbReference type="NCBI Taxonomy" id="215358"/>
    <lineage>
        <taxon>Eukaryota</taxon>
        <taxon>Metazoa</taxon>
        <taxon>Chordata</taxon>
        <taxon>Craniata</taxon>
        <taxon>Vertebrata</taxon>
        <taxon>Euteleostomi</taxon>
        <taxon>Actinopterygii</taxon>
        <taxon>Neopterygii</taxon>
        <taxon>Teleostei</taxon>
        <taxon>Neoteleostei</taxon>
        <taxon>Acanthomorphata</taxon>
        <taxon>Eupercaria</taxon>
        <taxon>Sciaenidae</taxon>
        <taxon>Larimichthys</taxon>
    </lineage>
</organism>
<evidence type="ECO:0000313" key="1">
    <source>
        <dbReference type="EMBL" id="TMS15930.1"/>
    </source>
</evidence>
<evidence type="ECO:0000313" key="2">
    <source>
        <dbReference type="Proteomes" id="UP000793456"/>
    </source>
</evidence>
<keyword evidence="2" id="KW-1185">Reference proteome</keyword>
<gene>
    <name evidence="1" type="ORF">E3U43_013223</name>
</gene>
<comment type="caution">
    <text evidence="1">The sequence shown here is derived from an EMBL/GenBank/DDBJ whole genome shotgun (WGS) entry which is preliminary data.</text>
</comment>
<protein>
    <submittedName>
        <fullName evidence="1">Uncharacterized protein</fullName>
    </submittedName>
</protein>
<dbReference type="EMBL" id="CM011681">
    <property type="protein sequence ID" value="TMS15930.1"/>
    <property type="molecule type" value="Genomic_DNA"/>
</dbReference>
<name>A0ACD3R943_LARCR</name>
<accession>A0ACD3R943</accession>
<sequence length="112" mass="12470">MNTQPCSSSGRVCNLQLTVQQLLSVKPAQHTVVSSLTSVVFGGSACQAVSSFLHCSDPSKSFRIIFISPNRWCSVCTKTIRSHEFIYTLKLFSSREFNFIHCHLSTQQVTDP</sequence>
<dbReference type="Proteomes" id="UP000793456">
    <property type="component" value="Chromosome VIII"/>
</dbReference>
<reference evidence="1" key="1">
    <citation type="submission" date="2018-11" db="EMBL/GenBank/DDBJ databases">
        <title>The sequence and de novo assembly of Larimichthys crocea genome using PacBio and Hi-C technologies.</title>
        <authorList>
            <person name="Xu P."/>
            <person name="Chen B."/>
            <person name="Zhou Z."/>
            <person name="Ke Q."/>
            <person name="Wu Y."/>
            <person name="Bai H."/>
            <person name="Pu F."/>
        </authorList>
    </citation>
    <scope>NUCLEOTIDE SEQUENCE</scope>
    <source>
        <tissue evidence="1">Muscle</tissue>
    </source>
</reference>